<protein>
    <submittedName>
        <fullName evidence="1">Uncharacterized protein</fullName>
    </submittedName>
</protein>
<proteinExistence type="predicted"/>
<name>A0A5B0PLQ9_PUCGR</name>
<gene>
    <name evidence="1" type="ORF">PGT21_030450</name>
</gene>
<keyword evidence="2" id="KW-1185">Reference proteome</keyword>
<accession>A0A5B0PLQ9</accession>
<reference evidence="1 2" key="1">
    <citation type="submission" date="2019-05" db="EMBL/GenBank/DDBJ databases">
        <title>Emergence of the Ug99 lineage of the wheat stem rust pathogen through somatic hybridization.</title>
        <authorList>
            <person name="Li F."/>
            <person name="Upadhyaya N.M."/>
            <person name="Sperschneider J."/>
            <person name="Matny O."/>
            <person name="Nguyen-Phuc H."/>
            <person name="Mago R."/>
            <person name="Raley C."/>
            <person name="Miller M.E."/>
            <person name="Silverstein K.A.T."/>
            <person name="Henningsen E."/>
            <person name="Hirsch C.D."/>
            <person name="Visser B."/>
            <person name="Pretorius Z.A."/>
            <person name="Steffenson B.J."/>
            <person name="Schwessinger B."/>
            <person name="Dodds P.N."/>
            <person name="Figueroa M."/>
        </authorList>
    </citation>
    <scope>NUCLEOTIDE SEQUENCE [LARGE SCALE GENOMIC DNA]</scope>
    <source>
        <strain evidence="1">21-0</strain>
    </source>
</reference>
<comment type="caution">
    <text evidence="1">The sequence shown here is derived from an EMBL/GenBank/DDBJ whole genome shotgun (WGS) entry which is preliminary data.</text>
</comment>
<organism evidence="1 2">
    <name type="scientific">Puccinia graminis f. sp. tritici</name>
    <dbReference type="NCBI Taxonomy" id="56615"/>
    <lineage>
        <taxon>Eukaryota</taxon>
        <taxon>Fungi</taxon>
        <taxon>Dikarya</taxon>
        <taxon>Basidiomycota</taxon>
        <taxon>Pucciniomycotina</taxon>
        <taxon>Pucciniomycetes</taxon>
        <taxon>Pucciniales</taxon>
        <taxon>Pucciniaceae</taxon>
        <taxon>Puccinia</taxon>
    </lineage>
</organism>
<dbReference type="Proteomes" id="UP000324748">
    <property type="component" value="Unassembled WGS sequence"/>
</dbReference>
<sequence>MRERKPKPSKTNHPCDIQHKYYYNINTNSKISAHYLIGQNFCSRTCLCTESNSQQNGLKNPLPGTWSPRTPQIFLLSIRNSDSVML</sequence>
<evidence type="ECO:0000313" key="1">
    <source>
        <dbReference type="EMBL" id="KAA1101803.1"/>
    </source>
</evidence>
<evidence type="ECO:0000313" key="2">
    <source>
        <dbReference type="Proteomes" id="UP000324748"/>
    </source>
</evidence>
<dbReference type="EMBL" id="VSWC01000053">
    <property type="protein sequence ID" value="KAA1101803.1"/>
    <property type="molecule type" value="Genomic_DNA"/>
</dbReference>
<dbReference type="AlphaFoldDB" id="A0A5B0PLQ9"/>